<evidence type="ECO:0000313" key="2">
    <source>
        <dbReference type="EMBL" id="KAA3928754.1"/>
    </source>
</evidence>
<dbReference type="STRING" id="28116.Bovatus_03823"/>
<evidence type="ECO:0000313" key="9">
    <source>
        <dbReference type="Proteomes" id="UP000460135"/>
    </source>
</evidence>
<evidence type="ECO:0000313" key="3">
    <source>
        <dbReference type="EMBL" id="KAA4102546.1"/>
    </source>
</evidence>
<dbReference type="EMBL" id="JAQNWR010000003">
    <property type="protein sequence ID" value="MDC2407410.1"/>
    <property type="molecule type" value="Genomic_DNA"/>
</dbReference>
<protein>
    <submittedName>
        <fullName evidence="4">Uncharacterized protein</fullName>
    </submittedName>
</protein>
<dbReference type="Proteomes" id="UP000365824">
    <property type="component" value="Unassembled WGS sequence"/>
</dbReference>
<dbReference type="KEGG" id="boa:Bovatus_03823"/>
<evidence type="ECO:0000313" key="7">
    <source>
        <dbReference type="Proteomes" id="UP000365824"/>
    </source>
</evidence>
<dbReference type="RefSeq" id="WP_004299773.1">
    <property type="nucleotide sequence ID" value="NZ_BAABYJ010000002.1"/>
</dbReference>
<dbReference type="GeneID" id="29455522"/>
<name>A0A139L7Y0_BACOV</name>
<comment type="caution">
    <text evidence="4">The sequence shown here is derived from an EMBL/GenBank/DDBJ whole genome shotgun (WGS) entry which is preliminary data.</text>
</comment>
<dbReference type="EMBL" id="VWKB01000006">
    <property type="protein sequence ID" value="KAA4102546.1"/>
    <property type="molecule type" value="Genomic_DNA"/>
</dbReference>
<evidence type="ECO:0000313" key="1">
    <source>
        <dbReference type="EMBL" id="KAA3809375.1"/>
    </source>
</evidence>
<dbReference type="AlphaFoldDB" id="A0A139L7Y0"/>
<dbReference type="EMBL" id="VWFO01000001">
    <property type="protein sequence ID" value="KAA4666993.1"/>
    <property type="molecule type" value="Genomic_DNA"/>
</dbReference>
<dbReference type="Proteomes" id="UP001214017">
    <property type="component" value="Unassembled WGS sequence"/>
</dbReference>
<dbReference type="PROSITE" id="PS51257">
    <property type="entry name" value="PROKAR_LIPOPROTEIN"/>
    <property type="match status" value="1"/>
</dbReference>
<evidence type="ECO:0000313" key="10">
    <source>
        <dbReference type="Proteomes" id="UP000473905"/>
    </source>
</evidence>
<gene>
    <name evidence="4" type="ORF">F3B98_00985</name>
    <name evidence="3" type="ORF">F3D66_05745</name>
    <name evidence="2" type="ORF">F3F25_11355</name>
    <name evidence="1" type="ORF">F3F51_00605</name>
    <name evidence="5" type="ORF">PO240_05950</name>
    <name evidence="6" type="ORF">PO382_05070</name>
</gene>
<reference evidence="5" key="2">
    <citation type="submission" date="2022-10" db="EMBL/GenBank/DDBJ databases">
        <title>Human gut microbiome strain richness.</title>
        <authorList>
            <person name="Chen-Liaw A."/>
        </authorList>
    </citation>
    <scope>NUCLEOTIDE SEQUENCE</scope>
    <source>
        <strain evidence="6">BSD2780120875st1_E1_BSD2780120875_150330</strain>
        <strain evidence="5">F7_m1001271B151109d0_201107</strain>
    </source>
</reference>
<dbReference type="Proteomes" id="UP000460135">
    <property type="component" value="Unassembled WGS sequence"/>
</dbReference>
<keyword evidence="10" id="KW-1185">Reference proteome</keyword>
<proteinExistence type="predicted"/>
<dbReference type="Proteomes" id="UP000473905">
    <property type="component" value="Unassembled WGS sequence"/>
</dbReference>
<evidence type="ECO:0000313" key="6">
    <source>
        <dbReference type="EMBL" id="MDC2741591.1"/>
    </source>
</evidence>
<dbReference type="EMBL" id="VWLX01000001">
    <property type="protein sequence ID" value="KAA3809375.1"/>
    <property type="molecule type" value="Genomic_DNA"/>
</dbReference>
<reference evidence="7 8" key="1">
    <citation type="journal article" date="2019" name="Nat. Med.">
        <title>A library of human gut bacterial isolates paired with longitudinal multiomics data enables mechanistic microbiome research.</title>
        <authorList>
            <person name="Poyet M."/>
            <person name="Groussin M."/>
            <person name="Gibbons S.M."/>
            <person name="Avila-Pacheco J."/>
            <person name="Jiang X."/>
            <person name="Kearney S.M."/>
            <person name="Perrotta A.R."/>
            <person name="Berdy B."/>
            <person name="Zhao S."/>
            <person name="Lieberman T.D."/>
            <person name="Swanson P.K."/>
            <person name="Smith M."/>
            <person name="Roesemann S."/>
            <person name="Alexander J.E."/>
            <person name="Rich S.A."/>
            <person name="Livny J."/>
            <person name="Vlamakis H."/>
            <person name="Clish C."/>
            <person name="Bullock K."/>
            <person name="Deik A."/>
            <person name="Scott J."/>
            <person name="Pierce K.A."/>
            <person name="Xavier R.J."/>
            <person name="Alm E.J."/>
        </authorList>
    </citation>
    <scope>NUCLEOTIDE SEQUENCE [LARGE SCALE GENOMIC DNA]</scope>
    <source>
        <strain evidence="3 10">BIOML-A134</strain>
        <strain evidence="4 8">BIOML-A14</strain>
        <strain evidence="2 7">BIOML-A160</strain>
        <strain evidence="1 9">BIOML-A183</strain>
    </source>
</reference>
<dbReference type="Proteomes" id="UP000435985">
    <property type="component" value="Unassembled WGS sequence"/>
</dbReference>
<evidence type="ECO:0000313" key="8">
    <source>
        <dbReference type="Proteomes" id="UP000435985"/>
    </source>
</evidence>
<accession>A0A139L7Y0</accession>
<organism evidence="4 8">
    <name type="scientific">Bacteroides ovatus</name>
    <dbReference type="NCBI Taxonomy" id="28116"/>
    <lineage>
        <taxon>Bacteria</taxon>
        <taxon>Pseudomonadati</taxon>
        <taxon>Bacteroidota</taxon>
        <taxon>Bacteroidia</taxon>
        <taxon>Bacteroidales</taxon>
        <taxon>Bacteroidaceae</taxon>
        <taxon>Bacteroides</taxon>
    </lineage>
</organism>
<evidence type="ECO:0000313" key="4">
    <source>
        <dbReference type="EMBL" id="KAA4666993.1"/>
    </source>
</evidence>
<evidence type="ECO:0000313" key="5">
    <source>
        <dbReference type="EMBL" id="MDC2407410.1"/>
    </source>
</evidence>
<sequence length="348" mass="39234">MKIKHLMIAGCLFTAFTLQSCIKEKDLYQAPPTTYSELNLQLDGDYLSTELPMARATTPTKINESETLVGIAITMTPKEGQNPSSKPYAYGIFQLDKAKDPNNLKIKVIDGYTYRISCSMIANAKDSIIKDEKGFFGAPFDLERSGKIKGECLNKFLTAEQADGIKFLYNIENPRIQTRNGSQDACNRPFIERYHGLNDKVEVTDGMQNHIMLYRRFFGVKFKQTGLEKGRLRIKLEDAPSIYLNANADIHKTVESELKMVSMRNLTANIPTGDNQHLTENVKVEVFWEETPGAEEKTIISSSITFKRNYTHSIALTNIEHIGTPSDIGIEVESGEMGEDIEQDIPWQ</sequence>
<dbReference type="EMBL" id="JAQNZF010000005">
    <property type="protein sequence ID" value="MDC2741591.1"/>
    <property type="molecule type" value="Genomic_DNA"/>
</dbReference>
<dbReference type="EMBL" id="VWLB01000016">
    <property type="protein sequence ID" value="KAA3928754.1"/>
    <property type="molecule type" value="Genomic_DNA"/>
</dbReference>
<dbReference type="Proteomes" id="UP001219389">
    <property type="component" value="Unassembled WGS sequence"/>
</dbReference>